<evidence type="ECO:0000256" key="4">
    <source>
        <dbReference type="ARBA" id="ARBA00022485"/>
    </source>
</evidence>
<organism evidence="12 14">
    <name type="scientific">Alkalithermobacter thermoalcaliphilus JW-YL-7 = DSM 7308</name>
    <dbReference type="NCBI Taxonomy" id="1121328"/>
    <lineage>
        <taxon>Bacteria</taxon>
        <taxon>Bacillati</taxon>
        <taxon>Bacillota</taxon>
        <taxon>Clostridia</taxon>
        <taxon>Peptostreptococcales</taxon>
        <taxon>Tepidibacteraceae</taxon>
        <taxon>Alkalithermobacter</taxon>
    </lineage>
</organism>
<dbReference type="InterPro" id="IPR058240">
    <property type="entry name" value="rSAM_sf"/>
</dbReference>
<dbReference type="InterPro" id="IPR001989">
    <property type="entry name" value="Radical_activat_CS"/>
</dbReference>
<keyword evidence="7 10" id="KW-0560">Oxidoreductase</keyword>
<dbReference type="InterPro" id="IPR013785">
    <property type="entry name" value="Aldolase_TIM"/>
</dbReference>
<dbReference type="InterPro" id="IPR006638">
    <property type="entry name" value="Elp3/MiaA/NifB-like_rSAM"/>
</dbReference>
<dbReference type="PANTHER" id="PTHR30352">
    <property type="entry name" value="PYRUVATE FORMATE-LYASE-ACTIVATING ENZYME"/>
    <property type="match status" value="1"/>
</dbReference>
<dbReference type="GO" id="GO:0046872">
    <property type="term" value="F:metal ion binding"/>
    <property type="evidence" value="ECO:0007669"/>
    <property type="project" value="UniProtKB-UniRule"/>
</dbReference>
<dbReference type="PROSITE" id="PS01087">
    <property type="entry name" value="RADICAL_ACTIVATING"/>
    <property type="match status" value="1"/>
</dbReference>
<dbReference type="EMBL" id="FRBG01000002">
    <property type="protein sequence ID" value="SHK54021.1"/>
    <property type="molecule type" value="Genomic_DNA"/>
</dbReference>
<dbReference type="Gene3D" id="3.20.20.70">
    <property type="entry name" value="Aldolase class I"/>
    <property type="match status" value="1"/>
</dbReference>
<comment type="cofactor">
    <cofactor evidence="10">
        <name>[4Fe-4S] cluster</name>
        <dbReference type="ChEBI" id="CHEBI:49883"/>
    </cofactor>
    <text evidence="10">Binds 1 [4Fe-4S] cluster. The cluster is coordinated with 3 cysteines and an exchangeable S-adenosyl-L-methionine.</text>
</comment>
<feature type="domain" description="Radical SAM core" evidence="11">
    <location>
        <begin position="16"/>
        <end position="237"/>
    </location>
</feature>
<evidence type="ECO:0000256" key="2">
    <source>
        <dbReference type="ARBA" id="ARBA00009777"/>
    </source>
</evidence>
<keyword evidence="8 10" id="KW-0408">Iron</keyword>
<dbReference type="PANTHER" id="PTHR30352:SF5">
    <property type="entry name" value="PYRUVATE FORMATE-LYASE 1-ACTIVATING ENZYME"/>
    <property type="match status" value="1"/>
</dbReference>
<comment type="catalytic activity">
    <reaction evidence="10">
        <text>glycyl-[formate C-acetyltransferase] + reduced [flavodoxin] + S-adenosyl-L-methionine = glycin-2-yl radical-[formate C-acetyltransferase] + semiquinone [flavodoxin] + 5'-deoxyadenosine + L-methionine + H(+)</text>
        <dbReference type="Rhea" id="RHEA:19225"/>
        <dbReference type="Rhea" id="RHEA-COMP:10622"/>
        <dbReference type="Rhea" id="RHEA-COMP:12190"/>
        <dbReference type="Rhea" id="RHEA-COMP:12191"/>
        <dbReference type="Rhea" id="RHEA-COMP:14480"/>
        <dbReference type="ChEBI" id="CHEBI:15378"/>
        <dbReference type="ChEBI" id="CHEBI:17319"/>
        <dbReference type="ChEBI" id="CHEBI:29947"/>
        <dbReference type="ChEBI" id="CHEBI:32722"/>
        <dbReference type="ChEBI" id="CHEBI:57618"/>
        <dbReference type="ChEBI" id="CHEBI:57844"/>
        <dbReference type="ChEBI" id="CHEBI:59789"/>
        <dbReference type="ChEBI" id="CHEBI:140311"/>
        <dbReference type="EC" id="1.97.1.4"/>
    </reaction>
</comment>
<dbReference type="InterPro" id="IPR012838">
    <property type="entry name" value="PFL1_activating"/>
</dbReference>
<dbReference type="NCBIfam" id="TIGR02493">
    <property type="entry name" value="PFLA"/>
    <property type="match status" value="1"/>
</dbReference>
<evidence type="ECO:0000256" key="1">
    <source>
        <dbReference type="ARBA" id="ARBA00003141"/>
    </source>
</evidence>
<dbReference type="Pfam" id="PF04055">
    <property type="entry name" value="Radical_SAM"/>
    <property type="match status" value="1"/>
</dbReference>
<dbReference type="InterPro" id="IPR007197">
    <property type="entry name" value="rSAM"/>
</dbReference>
<proteinExistence type="inferred from homology"/>
<dbReference type="InterPro" id="IPR034457">
    <property type="entry name" value="Organic_radical-activating"/>
</dbReference>
<dbReference type="Proteomes" id="UP000323392">
    <property type="component" value="Unassembled WGS sequence"/>
</dbReference>
<dbReference type="PIRSF" id="PIRSF000371">
    <property type="entry name" value="PFL_act_enz"/>
    <property type="match status" value="1"/>
</dbReference>
<reference evidence="12 14" key="1">
    <citation type="submission" date="2016-02" db="EMBL/GenBank/DDBJ databases">
        <title>Draft genome sequence for Clostridium paradoxum JW-YL-7.</title>
        <authorList>
            <person name="Utturkar S.M."/>
            <person name="Lancaster A."/>
            <person name="Poole F.L."/>
            <person name="Adams M.W."/>
            <person name="Brown S.D."/>
        </authorList>
    </citation>
    <scope>NUCLEOTIDE SEQUENCE [LARGE SCALE GENOMIC DNA]</scope>
    <source>
        <strain evidence="12 14">JW-YL-7</strain>
    </source>
</reference>
<dbReference type="CDD" id="cd01335">
    <property type="entry name" value="Radical_SAM"/>
    <property type="match status" value="1"/>
</dbReference>
<dbReference type="SFLD" id="SFLDS00029">
    <property type="entry name" value="Radical_SAM"/>
    <property type="match status" value="1"/>
</dbReference>
<evidence type="ECO:0000256" key="9">
    <source>
        <dbReference type="ARBA" id="ARBA00023014"/>
    </source>
</evidence>
<keyword evidence="4 10" id="KW-0004">4Fe-4S</keyword>
<evidence type="ECO:0000313" key="13">
    <source>
        <dbReference type="EMBL" id="SHK54021.1"/>
    </source>
</evidence>
<evidence type="ECO:0000259" key="11">
    <source>
        <dbReference type="PROSITE" id="PS51918"/>
    </source>
</evidence>
<dbReference type="EC" id="1.97.1.4" evidence="10"/>
<dbReference type="EMBL" id="LSFY01000001">
    <property type="protein sequence ID" value="KXZ39377.1"/>
    <property type="molecule type" value="Genomic_DNA"/>
</dbReference>
<keyword evidence="10" id="KW-0963">Cytoplasm</keyword>
<keyword evidence="9 10" id="KW-0411">Iron-sulfur</keyword>
<keyword evidence="6 10" id="KW-0479">Metal-binding</keyword>
<dbReference type="GO" id="GO:0016829">
    <property type="term" value="F:lyase activity"/>
    <property type="evidence" value="ECO:0007669"/>
    <property type="project" value="UniProtKB-KW"/>
</dbReference>
<dbReference type="GO" id="GO:0043365">
    <property type="term" value="F:[formate-C-acetyltransferase]-activating enzyme activity"/>
    <property type="evidence" value="ECO:0007669"/>
    <property type="project" value="UniProtKB-UniRule"/>
</dbReference>
<dbReference type="AlphaFoldDB" id="A0A150FP66"/>
<evidence type="ECO:0000313" key="14">
    <source>
        <dbReference type="Proteomes" id="UP000092605"/>
    </source>
</evidence>
<dbReference type="SFLD" id="SFLDG01066">
    <property type="entry name" value="organic_radical-activating_enz"/>
    <property type="match status" value="1"/>
</dbReference>
<dbReference type="OrthoDB" id="9782387at2"/>
<keyword evidence="12" id="KW-0670">Pyruvate</keyword>
<name>A0A150FP66_CLOPD</name>
<dbReference type="GO" id="GO:0051539">
    <property type="term" value="F:4 iron, 4 sulfur cluster binding"/>
    <property type="evidence" value="ECO:0007669"/>
    <property type="project" value="UniProtKB-UniRule"/>
</dbReference>
<evidence type="ECO:0000256" key="8">
    <source>
        <dbReference type="ARBA" id="ARBA00023004"/>
    </source>
</evidence>
<evidence type="ECO:0000313" key="12">
    <source>
        <dbReference type="EMBL" id="KXZ39377.1"/>
    </source>
</evidence>
<comment type="subcellular location">
    <subcellularLocation>
        <location evidence="10">Cytoplasm</location>
    </subcellularLocation>
</comment>
<dbReference type="NCBIfam" id="TIGR02494">
    <property type="entry name" value="PFLE_PFLC"/>
    <property type="match status" value="1"/>
</dbReference>
<accession>A0A150FP66</accession>
<dbReference type="RefSeq" id="WP_066068455.1">
    <property type="nucleotide sequence ID" value="NZ_FRBG01000002.1"/>
</dbReference>
<dbReference type="PROSITE" id="PS51918">
    <property type="entry name" value="RADICAL_SAM"/>
    <property type="match status" value="1"/>
</dbReference>
<keyword evidence="5 10" id="KW-0949">S-adenosyl-L-methionine</keyword>
<evidence type="ECO:0000256" key="10">
    <source>
        <dbReference type="RuleBase" id="RU362053"/>
    </source>
</evidence>
<comment type="similarity">
    <text evidence="2 10">Belongs to the organic radical-activating enzymes family.</text>
</comment>
<keyword evidence="15" id="KW-1185">Reference proteome</keyword>
<protein>
    <recommendedName>
        <fullName evidence="3 10">Pyruvate formate-lyase-activating enzyme</fullName>
        <ecNumber evidence="10">1.97.1.4</ecNumber>
    </recommendedName>
</protein>
<evidence type="ECO:0000256" key="5">
    <source>
        <dbReference type="ARBA" id="ARBA00022691"/>
    </source>
</evidence>
<reference evidence="13 15" key="2">
    <citation type="submission" date="2016-11" db="EMBL/GenBank/DDBJ databases">
        <authorList>
            <person name="Varghese N."/>
            <person name="Submissions S."/>
        </authorList>
    </citation>
    <scope>NUCLEOTIDE SEQUENCE [LARGE SCALE GENOMIC DNA]</scope>
    <source>
        <strain evidence="13 15">DSM 7308</strain>
    </source>
</reference>
<comment type="function">
    <text evidence="1 10">Activation of pyruvate formate-lyase under anaerobic conditions by generation of an organic free radical, using S-adenosylmethionine and reduced flavodoxin as cosubstrates to produce 5'-deoxy-adenosine.</text>
</comment>
<dbReference type="SUPFAM" id="SSF102114">
    <property type="entry name" value="Radical SAM enzymes"/>
    <property type="match status" value="1"/>
</dbReference>
<dbReference type="GO" id="GO:0005737">
    <property type="term" value="C:cytoplasm"/>
    <property type="evidence" value="ECO:0007669"/>
    <property type="project" value="UniProtKB-SubCell"/>
</dbReference>
<dbReference type="InterPro" id="IPR012839">
    <property type="entry name" value="Organic_radical_activase"/>
</dbReference>
<evidence type="ECO:0000256" key="6">
    <source>
        <dbReference type="ARBA" id="ARBA00022723"/>
    </source>
</evidence>
<evidence type="ECO:0000256" key="7">
    <source>
        <dbReference type="ARBA" id="ARBA00023002"/>
    </source>
</evidence>
<gene>
    <name evidence="12" type="ORF">JWYL7_0452</name>
    <name evidence="13" type="ORF">SAMN05661008_00437</name>
</gene>
<dbReference type="PATRIC" id="fig|1121328.3.peg.452"/>
<dbReference type="Proteomes" id="UP000092605">
    <property type="component" value="Unassembled WGS sequence"/>
</dbReference>
<dbReference type="SMART" id="SM00729">
    <property type="entry name" value="Elp3"/>
    <property type="match status" value="1"/>
</dbReference>
<sequence>MEILGKVHSIETFGTVDGPGIRYVIFLQGCPLRCKYCHNRDTWDVNGGSEYTVSYLIDDIKKYLPFIKSSGGGITVSGGEPMLQPDFVKELLKRAKANDIHTAIDTSGFVNIDVIDPILDYTDLVLLDIKHIDNKICKDLTGVSNDKTLNLAKHLSNRNIPVWIRYVLVPGITDSPEHLEELAKFLSSLNNIENIEILPYHTAGSFKWEQLGIEYPLKGIRQATDEDVLKARKIFEKHGLIAKKKAC</sequence>
<evidence type="ECO:0000256" key="3">
    <source>
        <dbReference type="ARBA" id="ARBA00021356"/>
    </source>
</evidence>
<dbReference type="STRING" id="1121328.JWYL7_0452"/>
<comment type="caution">
    <text evidence="12">The sequence shown here is derived from an EMBL/GenBank/DDBJ whole genome shotgun (WGS) entry which is preliminary data.</text>
</comment>
<keyword evidence="12" id="KW-0456">Lyase</keyword>
<evidence type="ECO:0000313" key="15">
    <source>
        <dbReference type="Proteomes" id="UP000323392"/>
    </source>
</evidence>